<dbReference type="Gene3D" id="1.10.443.10">
    <property type="entry name" value="Intergrase catalytic core"/>
    <property type="match status" value="1"/>
</dbReference>
<keyword evidence="1" id="KW-1017">Isopeptide bond</keyword>
<accession>A0A6S7IT38</accession>
<sequence length="278" mass="31374">MRPGKEQRDLRWGDLELKRDSEGTRFVELCRERQTKTRTGENLRNLRAKKPQMYENKSNPDRCPVNSYLAYRAHRPAEMMADESPFYLTVNIEVPKYEQQWYKCSPLGVNSLRNMLKRMVNDSGLETDKKLVNHSTRKHLAQKLVDNDIPPTEIMQITGHKNVASINNYSTLSDKKQQQISGVLSGATAIQTASNSVKSHSVSIDETISTSTCYLPGSRLGLPANMPTGSLFQNCQIGTVNVYPSGVPAEQQLPQLCSQKQKRRRIVTLDSSESSQSQ</sequence>
<proteinExistence type="predicted"/>
<organism evidence="6 7">
    <name type="scientific">Paramuricea clavata</name>
    <name type="common">Red gorgonian</name>
    <name type="synonym">Violescent sea-whip</name>
    <dbReference type="NCBI Taxonomy" id="317549"/>
    <lineage>
        <taxon>Eukaryota</taxon>
        <taxon>Metazoa</taxon>
        <taxon>Cnidaria</taxon>
        <taxon>Anthozoa</taxon>
        <taxon>Octocorallia</taxon>
        <taxon>Malacalcyonacea</taxon>
        <taxon>Plexauridae</taxon>
        <taxon>Paramuricea</taxon>
    </lineage>
</organism>
<dbReference type="Pfam" id="PF12012">
    <property type="entry name" value="DUF3504"/>
    <property type="match status" value="1"/>
</dbReference>
<dbReference type="PANTHER" id="PTHR46963">
    <property type="entry name" value="SIMILAR TO RIKEN CDNA E130308A19"/>
    <property type="match status" value="1"/>
</dbReference>
<evidence type="ECO:0000313" key="6">
    <source>
        <dbReference type="EMBL" id="CAB4022514.1"/>
    </source>
</evidence>
<evidence type="ECO:0000256" key="2">
    <source>
        <dbReference type="ARBA" id="ARBA00022553"/>
    </source>
</evidence>
<gene>
    <name evidence="6" type="ORF">PACLA_8A017442</name>
</gene>
<dbReference type="SUPFAM" id="SSF56349">
    <property type="entry name" value="DNA breaking-rejoining enzymes"/>
    <property type="match status" value="1"/>
</dbReference>
<evidence type="ECO:0000256" key="1">
    <source>
        <dbReference type="ARBA" id="ARBA00022499"/>
    </source>
</evidence>
<dbReference type="OrthoDB" id="5962572at2759"/>
<dbReference type="InterPro" id="IPR021893">
    <property type="entry name" value="ZMYM2-like_C"/>
</dbReference>
<keyword evidence="3" id="KW-0832">Ubl conjugation</keyword>
<protein>
    <submittedName>
        <fullName evidence="6">Zinc finger MYM-type 2-like</fullName>
    </submittedName>
</protein>
<keyword evidence="2" id="KW-0597">Phosphoprotein</keyword>
<dbReference type="AlphaFoldDB" id="A0A6S7IT38"/>
<keyword evidence="7" id="KW-1185">Reference proteome</keyword>
<dbReference type="GO" id="GO:0015074">
    <property type="term" value="P:DNA integration"/>
    <property type="evidence" value="ECO:0007669"/>
    <property type="project" value="InterPro"/>
</dbReference>
<evidence type="ECO:0000259" key="5">
    <source>
        <dbReference type="Pfam" id="PF12012"/>
    </source>
</evidence>
<dbReference type="InterPro" id="IPR013762">
    <property type="entry name" value="Integrase-like_cat_sf"/>
</dbReference>
<dbReference type="InterPro" id="IPR042838">
    <property type="entry name" value="KIAA1958"/>
</dbReference>
<dbReference type="Proteomes" id="UP001152795">
    <property type="component" value="Unassembled WGS sequence"/>
</dbReference>
<name>A0A6S7IT38_PARCT</name>
<reference evidence="6" key="1">
    <citation type="submission" date="2020-04" db="EMBL/GenBank/DDBJ databases">
        <authorList>
            <person name="Alioto T."/>
            <person name="Alioto T."/>
            <person name="Gomez Garrido J."/>
        </authorList>
    </citation>
    <scope>NUCLEOTIDE SEQUENCE</scope>
    <source>
        <strain evidence="6">A484AB</strain>
    </source>
</reference>
<evidence type="ECO:0000256" key="3">
    <source>
        <dbReference type="ARBA" id="ARBA00022843"/>
    </source>
</evidence>
<evidence type="ECO:0000256" key="4">
    <source>
        <dbReference type="ARBA" id="ARBA00023172"/>
    </source>
</evidence>
<dbReference type="EMBL" id="CACRXK020012017">
    <property type="protein sequence ID" value="CAB4022514.1"/>
    <property type="molecule type" value="Genomic_DNA"/>
</dbReference>
<dbReference type="PANTHER" id="PTHR46963:SF1">
    <property type="entry name" value="SIMILAR TO RIKEN CDNA E130308A19"/>
    <property type="match status" value="1"/>
</dbReference>
<comment type="caution">
    <text evidence="6">The sequence shown here is derived from an EMBL/GenBank/DDBJ whole genome shotgun (WGS) entry which is preliminary data.</text>
</comment>
<dbReference type="GO" id="GO:0006310">
    <property type="term" value="P:DNA recombination"/>
    <property type="evidence" value="ECO:0007669"/>
    <property type="project" value="UniProtKB-KW"/>
</dbReference>
<dbReference type="GO" id="GO:0003677">
    <property type="term" value="F:DNA binding"/>
    <property type="evidence" value="ECO:0007669"/>
    <property type="project" value="InterPro"/>
</dbReference>
<keyword evidence="4" id="KW-0233">DNA recombination</keyword>
<evidence type="ECO:0000313" key="7">
    <source>
        <dbReference type="Proteomes" id="UP001152795"/>
    </source>
</evidence>
<feature type="domain" description="ZMYM2-like/QRICH1 C-terminal" evidence="5">
    <location>
        <begin position="5"/>
        <end position="120"/>
    </location>
</feature>
<dbReference type="InterPro" id="IPR011010">
    <property type="entry name" value="DNA_brk_join_enz"/>
</dbReference>